<keyword evidence="2 6" id="KW-0808">Transferase</keyword>
<evidence type="ECO:0000259" key="4">
    <source>
        <dbReference type="Pfam" id="PF01648"/>
    </source>
</evidence>
<dbReference type="GO" id="GO:0005829">
    <property type="term" value="C:cytosol"/>
    <property type="evidence" value="ECO:0007669"/>
    <property type="project" value="TreeGrafter"/>
</dbReference>
<evidence type="ECO:0000256" key="1">
    <source>
        <dbReference type="ARBA" id="ARBA00010990"/>
    </source>
</evidence>
<gene>
    <name evidence="6" type="ORF">SCWH03_44720</name>
</gene>
<dbReference type="Pfam" id="PF22624">
    <property type="entry name" value="AASDHPPT_N"/>
    <property type="match status" value="1"/>
</dbReference>
<dbReference type="InterPro" id="IPR037143">
    <property type="entry name" value="4-PPantetheinyl_Trfase_dom_sf"/>
</dbReference>
<feature type="compositionally biased region" description="Low complexity" evidence="3">
    <location>
        <begin position="11"/>
        <end position="20"/>
    </location>
</feature>
<feature type="domain" description="4'-phosphopantetheinyl transferase" evidence="4">
    <location>
        <begin position="138"/>
        <end position="203"/>
    </location>
</feature>
<dbReference type="InterPro" id="IPR055066">
    <property type="entry name" value="AASDHPPT_N"/>
</dbReference>
<keyword evidence="7" id="KW-1185">Reference proteome</keyword>
<feature type="region of interest" description="Disordered" evidence="3">
    <location>
        <begin position="1"/>
        <end position="20"/>
    </location>
</feature>
<accession>A0A6A0AZ52</accession>
<dbReference type="PANTHER" id="PTHR12215:SF10">
    <property type="entry name" value="L-AMINOADIPATE-SEMIALDEHYDE DEHYDROGENASE-PHOSPHOPANTETHEINYL TRANSFERASE"/>
    <property type="match status" value="1"/>
</dbReference>
<evidence type="ECO:0000259" key="5">
    <source>
        <dbReference type="Pfam" id="PF22624"/>
    </source>
</evidence>
<dbReference type="GO" id="GO:0000287">
    <property type="term" value="F:magnesium ion binding"/>
    <property type="evidence" value="ECO:0007669"/>
    <property type="project" value="InterPro"/>
</dbReference>
<feature type="compositionally biased region" description="Pro residues" evidence="3">
    <location>
        <begin position="1"/>
        <end position="10"/>
    </location>
</feature>
<dbReference type="AlphaFoldDB" id="A0A6A0AZ52"/>
<dbReference type="Gene3D" id="3.90.470.20">
    <property type="entry name" value="4'-phosphopantetheinyl transferase domain"/>
    <property type="match status" value="1"/>
</dbReference>
<dbReference type="GO" id="GO:0019878">
    <property type="term" value="P:lysine biosynthetic process via aminoadipic acid"/>
    <property type="evidence" value="ECO:0007669"/>
    <property type="project" value="TreeGrafter"/>
</dbReference>
<comment type="caution">
    <text evidence="6">The sequence shown here is derived from an EMBL/GenBank/DDBJ whole genome shotgun (WGS) entry which is preliminary data.</text>
</comment>
<evidence type="ECO:0000313" key="7">
    <source>
        <dbReference type="Proteomes" id="UP000484988"/>
    </source>
</evidence>
<evidence type="ECO:0000313" key="6">
    <source>
        <dbReference type="EMBL" id="GFH38230.1"/>
    </source>
</evidence>
<protein>
    <submittedName>
        <fullName evidence="6">4'-phosphopantetheinyl transferase superfamily protein</fullName>
    </submittedName>
</protein>
<dbReference type="SUPFAM" id="SSF56214">
    <property type="entry name" value="4'-phosphopantetheinyl transferase"/>
    <property type="match status" value="2"/>
</dbReference>
<reference evidence="6 7" key="1">
    <citation type="submission" date="2020-02" db="EMBL/GenBank/DDBJ databases">
        <title>Whole Genome Shotgun Sequence of Streptomyces sp. strain CWH03.</title>
        <authorList>
            <person name="Dohra H."/>
            <person name="Kodani S."/>
            <person name="Yamamura H."/>
        </authorList>
    </citation>
    <scope>NUCLEOTIDE SEQUENCE [LARGE SCALE GENOMIC DNA]</scope>
    <source>
        <strain evidence="6 7">CWH03</strain>
    </source>
</reference>
<dbReference type="InterPro" id="IPR008278">
    <property type="entry name" value="4-PPantetheinyl_Trfase_dom"/>
</dbReference>
<dbReference type="PANTHER" id="PTHR12215">
    <property type="entry name" value="PHOSPHOPANTETHEINE TRANSFERASE"/>
    <property type="match status" value="1"/>
</dbReference>
<organism evidence="6 7">
    <name type="scientific">Streptomyces pacificus</name>
    <dbReference type="NCBI Taxonomy" id="2705029"/>
    <lineage>
        <taxon>Bacteria</taxon>
        <taxon>Bacillati</taxon>
        <taxon>Actinomycetota</taxon>
        <taxon>Actinomycetes</taxon>
        <taxon>Kitasatosporales</taxon>
        <taxon>Streptomycetaceae</taxon>
        <taxon>Streptomyces</taxon>
    </lineage>
</organism>
<dbReference type="Proteomes" id="UP000484988">
    <property type="component" value="Unassembled WGS sequence"/>
</dbReference>
<feature type="domain" description="4'-phosphopantetheinyl transferase N-terminal" evidence="5">
    <location>
        <begin position="51"/>
        <end position="132"/>
    </location>
</feature>
<dbReference type="Pfam" id="PF01648">
    <property type="entry name" value="ACPS"/>
    <property type="match status" value="1"/>
</dbReference>
<proteinExistence type="inferred from homology"/>
<dbReference type="InterPro" id="IPR050559">
    <property type="entry name" value="P-Pant_transferase_sf"/>
</dbReference>
<dbReference type="EMBL" id="BLLG01000015">
    <property type="protein sequence ID" value="GFH38230.1"/>
    <property type="molecule type" value="Genomic_DNA"/>
</dbReference>
<comment type="similarity">
    <text evidence="1">Belongs to the P-Pant transferase superfamily. Gsp/Sfp/HetI/AcpT family.</text>
</comment>
<name>A0A6A0AZ52_9ACTN</name>
<sequence length="278" mass="29691">MNPVPVPASVPVPESASVPVPESVPESVLASAPVLLWCVSTRAPDRVVRAARLLLPAADRERMARLRYRTDQDAFALSRAVLRRCLGALTGEAPAELRFTRRDNGKPEVAGAGQGSGLAFSLSHTAGLTLLAVTWGGPVGIDVERVRQVAAARIAARYFPADEAAAVAARSGHEAWDRFFRLWVRKEACVKVWGGRLREGLRTPVHLAVPGPATVQGPGGRLWRVRDLACAAAPYRAAVALPREARPPYVTIRQKSVAELLEGDPTGGGGRRCTLNAP</sequence>
<evidence type="ECO:0000256" key="2">
    <source>
        <dbReference type="ARBA" id="ARBA00022679"/>
    </source>
</evidence>
<dbReference type="GO" id="GO:0008897">
    <property type="term" value="F:holo-[acyl-carrier-protein] synthase activity"/>
    <property type="evidence" value="ECO:0007669"/>
    <property type="project" value="InterPro"/>
</dbReference>
<evidence type="ECO:0000256" key="3">
    <source>
        <dbReference type="SAM" id="MobiDB-lite"/>
    </source>
</evidence>